<evidence type="ECO:0000313" key="2">
    <source>
        <dbReference type="EMBL" id="VAV85911.1"/>
    </source>
</evidence>
<dbReference type="Gene3D" id="3.40.50.300">
    <property type="entry name" value="P-loop containing nucleotide triphosphate hydrolases"/>
    <property type="match status" value="1"/>
</dbReference>
<dbReference type="PROSITE" id="PS51711">
    <property type="entry name" value="G_FEOB"/>
    <property type="match status" value="1"/>
</dbReference>
<dbReference type="GO" id="GO:0005525">
    <property type="term" value="F:GTP binding"/>
    <property type="evidence" value="ECO:0007669"/>
    <property type="project" value="InterPro"/>
</dbReference>
<dbReference type="InterPro" id="IPR005225">
    <property type="entry name" value="Small_GTP-bd"/>
</dbReference>
<sequence length="140" mass="15375">MSNNKAIKVALVGNPNTGKTSLFNQLTGLNQKVGNYPGITVDKKVGSAQLSKNCTARILDLPGTYSINPTTLDENIVLQTLLNKAHQDFPDVIVVVADIENIKRNLLLFSQIKDLQIPTILAVNMADQMERKGIKININY</sequence>
<dbReference type="Pfam" id="PF02421">
    <property type="entry name" value="FeoB_N"/>
    <property type="match status" value="1"/>
</dbReference>
<accession>A0A3B0R0X8</accession>
<dbReference type="GO" id="GO:0005886">
    <property type="term" value="C:plasma membrane"/>
    <property type="evidence" value="ECO:0007669"/>
    <property type="project" value="TreeGrafter"/>
</dbReference>
<dbReference type="PRINTS" id="PR00326">
    <property type="entry name" value="GTP1OBG"/>
</dbReference>
<dbReference type="PANTHER" id="PTHR43185:SF1">
    <property type="entry name" value="FE(2+) TRANSPORTER FEOB"/>
    <property type="match status" value="1"/>
</dbReference>
<name>A0A3B0R0X8_9ZZZZ</name>
<dbReference type="InterPro" id="IPR050860">
    <property type="entry name" value="FeoB_GTPase"/>
</dbReference>
<dbReference type="InterPro" id="IPR027417">
    <property type="entry name" value="P-loop_NTPase"/>
</dbReference>
<dbReference type="GO" id="GO:0015093">
    <property type="term" value="F:ferrous iron transmembrane transporter activity"/>
    <property type="evidence" value="ECO:0007669"/>
    <property type="project" value="TreeGrafter"/>
</dbReference>
<gene>
    <name evidence="2" type="ORF">MNBD_BACTEROID02-659</name>
</gene>
<evidence type="ECO:0000259" key="1">
    <source>
        <dbReference type="PROSITE" id="PS51711"/>
    </source>
</evidence>
<reference evidence="2" key="1">
    <citation type="submission" date="2018-06" db="EMBL/GenBank/DDBJ databases">
        <authorList>
            <person name="Zhirakovskaya E."/>
        </authorList>
    </citation>
    <scope>NUCLEOTIDE SEQUENCE</scope>
</reference>
<dbReference type="PANTHER" id="PTHR43185">
    <property type="entry name" value="FERROUS IRON TRANSPORT PROTEIN B"/>
    <property type="match status" value="1"/>
</dbReference>
<protein>
    <submittedName>
        <fullName evidence="2">Ferrous iron transport protein B</fullName>
    </submittedName>
</protein>
<dbReference type="InterPro" id="IPR030389">
    <property type="entry name" value="G_FEOB_dom"/>
</dbReference>
<organism evidence="2">
    <name type="scientific">hydrothermal vent metagenome</name>
    <dbReference type="NCBI Taxonomy" id="652676"/>
    <lineage>
        <taxon>unclassified sequences</taxon>
        <taxon>metagenomes</taxon>
        <taxon>ecological metagenomes</taxon>
    </lineage>
</organism>
<dbReference type="EMBL" id="UOEB01000255">
    <property type="protein sequence ID" value="VAV85911.1"/>
    <property type="molecule type" value="Genomic_DNA"/>
</dbReference>
<feature type="domain" description="FeoB-type G" evidence="1">
    <location>
        <begin position="6"/>
        <end position="140"/>
    </location>
</feature>
<proteinExistence type="predicted"/>
<dbReference type="AlphaFoldDB" id="A0A3B0R0X8"/>
<dbReference type="SUPFAM" id="SSF52540">
    <property type="entry name" value="P-loop containing nucleoside triphosphate hydrolases"/>
    <property type="match status" value="1"/>
</dbReference>
<dbReference type="InterPro" id="IPR006073">
    <property type="entry name" value="GTP-bd"/>
</dbReference>
<dbReference type="NCBIfam" id="TIGR00231">
    <property type="entry name" value="small_GTP"/>
    <property type="match status" value="1"/>
</dbReference>